<reference evidence="2" key="1">
    <citation type="journal article" date="2014" name="Int. J. Syst. Evol. Microbiol.">
        <title>Complete genome sequence of Corynebacterium casei LMG S-19264T (=DSM 44701T), isolated from a smear-ripened cheese.</title>
        <authorList>
            <consortium name="US DOE Joint Genome Institute (JGI-PGF)"/>
            <person name="Walter F."/>
            <person name="Albersmeier A."/>
            <person name="Kalinowski J."/>
            <person name="Ruckert C."/>
        </authorList>
    </citation>
    <scope>NUCLEOTIDE SEQUENCE</scope>
    <source>
        <strain evidence="2">CGMCC 1.15478</strain>
    </source>
</reference>
<sequence>MLLCAVGFGAVSLAAAGCSSELYVERDEVEATIGDVVGEQIGEELNDVTCPEDLPGELEATMRCTVVDSVGSEYEVWVSVTGVEGRTVDYNLDQGTILLLGRAEVERVLHESVDDVALEAVSCEGDLPATVGELQRCSFADPDGETRQVDAEVVAVDGVVATLDFTLLE</sequence>
<dbReference type="AlphaFoldDB" id="A0A916XJ10"/>
<accession>A0A916XJ10</accession>
<dbReference type="InterPro" id="IPR025637">
    <property type="entry name" value="DUF4333"/>
</dbReference>
<feature type="domain" description="DUF4333" evidence="1">
    <location>
        <begin position="15"/>
        <end position="85"/>
    </location>
</feature>
<gene>
    <name evidence="2" type="ORF">GCM10011410_29000</name>
</gene>
<reference evidence="2" key="2">
    <citation type="submission" date="2020-09" db="EMBL/GenBank/DDBJ databases">
        <authorList>
            <person name="Sun Q."/>
            <person name="Zhou Y."/>
        </authorList>
    </citation>
    <scope>NUCLEOTIDE SEQUENCE</scope>
    <source>
        <strain evidence="2">CGMCC 1.15478</strain>
    </source>
</reference>
<evidence type="ECO:0000313" key="2">
    <source>
        <dbReference type="EMBL" id="GGC73998.1"/>
    </source>
</evidence>
<dbReference type="EMBL" id="BMJH01000003">
    <property type="protein sequence ID" value="GGC73998.1"/>
    <property type="molecule type" value="Genomic_DNA"/>
</dbReference>
<protein>
    <recommendedName>
        <fullName evidence="1">DUF4333 domain-containing protein</fullName>
    </recommendedName>
</protein>
<evidence type="ECO:0000313" key="3">
    <source>
        <dbReference type="Proteomes" id="UP000641514"/>
    </source>
</evidence>
<keyword evidence="3" id="KW-1185">Reference proteome</keyword>
<evidence type="ECO:0000259" key="1">
    <source>
        <dbReference type="Pfam" id="PF14230"/>
    </source>
</evidence>
<feature type="domain" description="DUF4333" evidence="1">
    <location>
        <begin position="103"/>
        <end position="158"/>
    </location>
</feature>
<dbReference type="Pfam" id="PF14230">
    <property type="entry name" value="DUF4333"/>
    <property type="match status" value="2"/>
</dbReference>
<name>A0A916XJ10_9ACTN</name>
<comment type="caution">
    <text evidence="2">The sequence shown here is derived from an EMBL/GenBank/DDBJ whole genome shotgun (WGS) entry which is preliminary data.</text>
</comment>
<dbReference type="Proteomes" id="UP000641514">
    <property type="component" value="Unassembled WGS sequence"/>
</dbReference>
<proteinExistence type="predicted"/>
<organism evidence="2 3">
    <name type="scientific">Hoyosella rhizosphaerae</name>
    <dbReference type="NCBI Taxonomy" id="1755582"/>
    <lineage>
        <taxon>Bacteria</taxon>
        <taxon>Bacillati</taxon>
        <taxon>Actinomycetota</taxon>
        <taxon>Actinomycetes</taxon>
        <taxon>Mycobacteriales</taxon>
        <taxon>Hoyosellaceae</taxon>
        <taxon>Hoyosella</taxon>
    </lineage>
</organism>